<dbReference type="EMBL" id="KQ235002">
    <property type="protein sequence ID" value="KMZ95097.1"/>
    <property type="molecule type" value="Genomic_DNA"/>
</dbReference>
<keyword evidence="1" id="KW-1133">Transmembrane helix</keyword>
<feature type="transmembrane region" description="Helical" evidence="1">
    <location>
        <begin position="365"/>
        <end position="383"/>
    </location>
</feature>
<keyword evidence="1" id="KW-0472">Membrane</keyword>
<dbReference type="OrthoDB" id="388216at2759"/>
<organism evidence="2 3">
    <name type="scientific">Plasmodium vivax Mauritania I</name>
    <dbReference type="NCBI Taxonomy" id="1035515"/>
    <lineage>
        <taxon>Eukaryota</taxon>
        <taxon>Sar</taxon>
        <taxon>Alveolata</taxon>
        <taxon>Apicomplexa</taxon>
        <taxon>Aconoidasida</taxon>
        <taxon>Haemosporida</taxon>
        <taxon>Plasmodiidae</taxon>
        <taxon>Plasmodium</taxon>
        <taxon>Plasmodium (Plasmodium)</taxon>
    </lineage>
</organism>
<evidence type="ECO:0000313" key="3">
    <source>
        <dbReference type="Proteomes" id="UP000053776"/>
    </source>
</evidence>
<accession>A0A0J9TK05</accession>
<protein>
    <submittedName>
        <fullName evidence="2">Uncharacterized protein</fullName>
    </submittedName>
</protein>
<reference evidence="2 3" key="1">
    <citation type="submission" date="2011-08" db="EMBL/GenBank/DDBJ databases">
        <title>The Genome Sequence of Plasmodium vivax Mauritania I.</title>
        <authorList>
            <consortium name="The Broad Institute Genome Sequencing Platform"/>
            <consortium name="The Broad Institute Genome Sequencing Center for Infectious Disease"/>
            <person name="Neafsey D."/>
            <person name="Carlton J."/>
            <person name="Barnwell J."/>
            <person name="Collins W."/>
            <person name="Escalante A."/>
            <person name="Mullikin J."/>
            <person name="Saul A."/>
            <person name="Guigo R."/>
            <person name="Camara F."/>
            <person name="Young S.K."/>
            <person name="Zeng Q."/>
            <person name="Gargeya S."/>
            <person name="Fitzgerald M."/>
            <person name="Haas B."/>
            <person name="Abouelleil A."/>
            <person name="Alvarado L."/>
            <person name="Arachchi H.M."/>
            <person name="Berlin A."/>
            <person name="Brown A."/>
            <person name="Chapman S.B."/>
            <person name="Chen Z."/>
            <person name="Dunbar C."/>
            <person name="Freedman E."/>
            <person name="Gearin G."/>
            <person name="Gellesch M."/>
            <person name="Goldberg J."/>
            <person name="Griggs A."/>
            <person name="Gujja S."/>
            <person name="Heiman D."/>
            <person name="Howarth C."/>
            <person name="Larson L."/>
            <person name="Lui A."/>
            <person name="MacDonald P.J.P."/>
            <person name="Montmayeur A."/>
            <person name="Murphy C."/>
            <person name="Neiman D."/>
            <person name="Pearson M."/>
            <person name="Priest M."/>
            <person name="Roberts A."/>
            <person name="Saif S."/>
            <person name="Shea T."/>
            <person name="Shenoy N."/>
            <person name="Sisk P."/>
            <person name="Stolte C."/>
            <person name="Sykes S."/>
            <person name="Wortman J."/>
            <person name="Nusbaum C."/>
            <person name="Birren B."/>
        </authorList>
    </citation>
    <scope>NUCLEOTIDE SEQUENCE [LARGE SCALE GENOMIC DNA]</scope>
    <source>
        <strain evidence="2 3">Mauritania I</strain>
    </source>
</reference>
<sequence length="388" mass="44619">MGYKYTFIIIIIFNYITPHLLELIKLDIENLMIILINTFENRENSKHILYRELLIFMQRQILFQSYLHSIEETNKVTLKNIGCPLECGYRFITALSGKTLSDLCMYLNLWLDEQKGKHVNINPGITEGQWNHLEKLWNQIEAQGPISKCAREKDEHNISHIQERMKLMTYCIKRDFIKGLCEPSMRSGVNISPSCSAFYVFTEKHYETFYKANKCIDYSVKHTDYSHHISEKCTLYDMAKTFPKINVQDKIILYGDKSRKAIEQCKNNAKIGGGDALLSNDPVPLVDGQGRLPDAQEILHDGQAALVRDETGSEDSRSDFIQIASLSQTELTSNENGPSKPIYYAGLSTLGVVFTSTVLYKVKKILILNILLYIYYLHNFSFVHKTTL</sequence>
<feature type="transmembrane region" description="Helical" evidence="1">
    <location>
        <begin position="342"/>
        <end position="360"/>
    </location>
</feature>
<keyword evidence="1" id="KW-0812">Transmembrane</keyword>
<gene>
    <name evidence="2" type="ORF">PVMG_05969</name>
</gene>
<dbReference type="AlphaFoldDB" id="A0A0J9TK05"/>
<evidence type="ECO:0000256" key="1">
    <source>
        <dbReference type="SAM" id="Phobius"/>
    </source>
</evidence>
<dbReference type="Proteomes" id="UP000053776">
    <property type="component" value="Unassembled WGS sequence"/>
</dbReference>
<evidence type="ECO:0000313" key="2">
    <source>
        <dbReference type="EMBL" id="KMZ95097.1"/>
    </source>
</evidence>
<proteinExistence type="predicted"/>
<name>A0A0J9TK05_PLAVI</name>